<dbReference type="AlphaFoldDB" id="A0A4Y2TX01"/>
<evidence type="ECO:0000313" key="1">
    <source>
        <dbReference type="EMBL" id="GBO04214.1"/>
    </source>
</evidence>
<gene>
    <name evidence="1" type="ORF">AVEN_63442_1</name>
</gene>
<sequence>MTGMGGEKSYYDPGSTYARYATGDCLLGSYLLLARPNGKTHWTFLATVFSESRSRRYSLQYSVLQHGVLQHGVLQHGVLQHGVLQHQCRFLLLHCYNHTCRDFRLRLRPHVSGVDG</sequence>
<reference evidence="1 2" key="1">
    <citation type="journal article" date="2019" name="Sci. Rep.">
        <title>Orb-weaving spider Araneus ventricosus genome elucidates the spidroin gene catalogue.</title>
        <authorList>
            <person name="Kono N."/>
            <person name="Nakamura H."/>
            <person name="Ohtoshi R."/>
            <person name="Moran D.A.P."/>
            <person name="Shinohara A."/>
            <person name="Yoshida Y."/>
            <person name="Fujiwara M."/>
            <person name="Mori M."/>
            <person name="Tomita M."/>
            <person name="Arakawa K."/>
        </authorList>
    </citation>
    <scope>NUCLEOTIDE SEQUENCE [LARGE SCALE GENOMIC DNA]</scope>
</reference>
<organism evidence="1 2">
    <name type="scientific">Araneus ventricosus</name>
    <name type="common">Orbweaver spider</name>
    <name type="synonym">Epeira ventricosa</name>
    <dbReference type="NCBI Taxonomy" id="182803"/>
    <lineage>
        <taxon>Eukaryota</taxon>
        <taxon>Metazoa</taxon>
        <taxon>Ecdysozoa</taxon>
        <taxon>Arthropoda</taxon>
        <taxon>Chelicerata</taxon>
        <taxon>Arachnida</taxon>
        <taxon>Araneae</taxon>
        <taxon>Araneomorphae</taxon>
        <taxon>Entelegynae</taxon>
        <taxon>Araneoidea</taxon>
        <taxon>Araneidae</taxon>
        <taxon>Araneus</taxon>
    </lineage>
</organism>
<dbReference type="EMBL" id="BGPR01031255">
    <property type="protein sequence ID" value="GBO04214.1"/>
    <property type="molecule type" value="Genomic_DNA"/>
</dbReference>
<evidence type="ECO:0000313" key="2">
    <source>
        <dbReference type="Proteomes" id="UP000499080"/>
    </source>
</evidence>
<dbReference type="Proteomes" id="UP000499080">
    <property type="component" value="Unassembled WGS sequence"/>
</dbReference>
<accession>A0A4Y2TX01</accession>
<name>A0A4Y2TX01_ARAVE</name>
<comment type="caution">
    <text evidence="1">The sequence shown here is derived from an EMBL/GenBank/DDBJ whole genome shotgun (WGS) entry which is preliminary data.</text>
</comment>
<proteinExistence type="predicted"/>
<protein>
    <submittedName>
        <fullName evidence="1">Uncharacterized protein</fullName>
    </submittedName>
</protein>
<keyword evidence="2" id="KW-1185">Reference proteome</keyword>